<dbReference type="Gene3D" id="3.90.1300.10">
    <property type="entry name" value="Amidase signature (AS) domain"/>
    <property type="match status" value="1"/>
</dbReference>
<gene>
    <name evidence="2" type="ORF">CCHLO57077_00003173</name>
</gene>
<sequence length="617" mass="68138">MVSLQTVVIAGIHYLIHPQKLGTITAIINPDSILPVTLLATHEIFSPDLEGLLAGLDAVDDVFIPEFGSVLVEKAAENDRHADPSKLGINRDIFQLNSSDSLLQGFNDLPSGPYILHGPNLYQAWRLYEDEYDAFVFGVIPEDVNEPEQFRVLNALSTNGLHKSIPVPSRLYHRHPSPSKPLSGVRVSICDTASLEGVGTTLSSASWELLHPEPADESAHFVRRLMNLGAVIVGKTKAPPMGSGQEWVDVPAPWNPRADGYQRADDSSPGAVTAVAGYPWLQHALGQHALGEHVVGALANTAMPGGVYSLRLPLPTVPKPKDIQRPEGVEIISRELQSLHQVAQAVLGPRSPESERPQANRLLYLTDMSPELPIEQSKSFDKLISVLESALKVKVKHTSLAALWAAQPPNGFSDIPLGEFMKLAPFRSLCYREAQKYRQFQNKYRKTFHREAFVERNTRFRWDYGDKVTEGQNILDLSHIGVFRSWFHDTILNGNPTTLVVFPRGVSQPQYRRDKLEDPKVIEGLTYELLPILLDSPHLVLPFDQIPFESIISGRAEQLPVSASIIGGDSWTDLIRTVDGALKSAGWPRELSVGRLALPLADRSILDTTFGEAQAEL</sequence>
<dbReference type="AlphaFoldDB" id="A0AA35MGC6"/>
<dbReference type="EMBL" id="CABFNP030001284">
    <property type="protein sequence ID" value="CAI6096670.1"/>
    <property type="molecule type" value="Genomic_DNA"/>
</dbReference>
<dbReference type="Pfam" id="PF01425">
    <property type="entry name" value="Amidase"/>
    <property type="match status" value="1"/>
</dbReference>
<dbReference type="InterPro" id="IPR023631">
    <property type="entry name" value="Amidase_dom"/>
</dbReference>
<evidence type="ECO:0000259" key="1">
    <source>
        <dbReference type="Pfam" id="PF01425"/>
    </source>
</evidence>
<dbReference type="PANTHER" id="PTHR46310">
    <property type="entry name" value="AMIDASE 1"/>
    <property type="match status" value="1"/>
</dbReference>
<reference evidence="2" key="1">
    <citation type="submission" date="2023-01" db="EMBL/GenBank/DDBJ databases">
        <authorList>
            <person name="Piombo E."/>
        </authorList>
    </citation>
    <scope>NUCLEOTIDE SEQUENCE</scope>
</reference>
<accession>A0AA35MGC6</accession>
<protein>
    <recommendedName>
        <fullName evidence="1">Amidase domain-containing protein</fullName>
    </recommendedName>
</protein>
<dbReference type="InterPro" id="IPR036928">
    <property type="entry name" value="AS_sf"/>
</dbReference>
<dbReference type="SUPFAM" id="SSF75304">
    <property type="entry name" value="Amidase signature (AS) enzymes"/>
    <property type="match status" value="1"/>
</dbReference>
<dbReference type="Proteomes" id="UP001160390">
    <property type="component" value="Unassembled WGS sequence"/>
</dbReference>
<comment type="caution">
    <text evidence="2">The sequence shown here is derived from an EMBL/GenBank/DDBJ whole genome shotgun (WGS) entry which is preliminary data.</text>
</comment>
<name>A0AA35MGC6_9HYPO</name>
<organism evidence="2 3">
    <name type="scientific">Clonostachys chloroleuca</name>
    <dbReference type="NCBI Taxonomy" id="1926264"/>
    <lineage>
        <taxon>Eukaryota</taxon>
        <taxon>Fungi</taxon>
        <taxon>Dikarya</taxon>
        <taxon>Ascomycota</taxon>
        <taxon>Pezizomycotina</taxon>
        <taxon>Sordariomycetes</taxon>
        <taxon>Hypocreomycetidae</taxon>
        <taxon>Hypocreales</taxon>
        <taxon>Bionectriaceae</taxon>
        <taxon>Clonostachys</taxon>
    </lineage>
</organism>
<evidence type="ECO:0000313" key="3">
    <source>
        <dbReference type="Proteomes" id="UP001160390"/>
    </source>
</evidence>
<evidence type="ECO:0000313" key="2">
    <source>
        <dbReference type="EMBL" id="CAI6096670.1"/>
    </source>
</evidence>
<keyword evidence="3" id="KW-1185">Reference proteome</keyword>
<feature type="domain" description="Amidase" evidence="1">
    <location>
        <begin position="177"/>
        <end position="244"/>
    </location>
</feature>
<dbReference type="PANTHER" id="PTHR46310:SF7">
    <property type="entry name" value="AMIDASE 1"/>
    <property type="match status" value="1"/>
</dbReference>
<proteinExistence type="predicted"/>